<reference evidence="1 2" key="1">
    <citation type="journal article" date="2023" name="Commun. Biol.">
        <title>Genome analysis of Parmales, the sister group of diatoms, reveals the evolutionary specialization of diatoms from phago-mixotrophs to photoautotrophs.</title>
        <authorList>
            <person name="Ban H."/>
            <person name="Sato S."/>
            <person name="Yoshikawa S."/>
            <person name="Yamada K."/>
            <person name="Nakamura Y."/>
            <person name="Ichinomiya M."/>
            <person name="Sato N."/>
            <person name="Blanc-Mathieu R."/>
            <person name="Endo H."/>
            <person name="Kuwata A."/>
            <person name="Ogata H."/>
        </authorList>
    </citation>
    <scope>NUCLEOTIDE SEQUENCE [LARGE SCALE GENOMIC DNA]</scope>
</reference>
<dbReference type="SUPFAM" id="SSF51197">
    <property type="entry name" value="Clavaminate synthase-like"/>
    <property type="match status" value="1"/>
</dbReference>
<evidence type="ECO:0000313" key="2">
    <source>
        <dbReference type="Proteomes" id="UP001165060"/>
    </source>
</evidence>
<proteinExistence type="predicted"/>
<keyword evidence="2" id="KW-1185">Reference proteome</keyword>
<comment type="caution">
    <text evidence="1">The sequence shown here is derived from an EMBL/GenBank/DDBJ whole genome shotgun (WGS) entry which is preliminary data.</text>
</comment>
<organism evidence="1 2">
    <name type="scientific">Tetraparma gracilis</name>
    <dbReference type="NCBI Taxonomy" id="2962635"/>
    <lineage>
        <taxon>Eukaryota</taxon>
        <taxon>Sar</taxon>
        <taxon>Stramenopiles</taxon>
        <taxon>Ochrophyta</taxon>
        <taxon>Bolidophyceae</taxon>
        <taxon>Parmales</taxon>
        <taxon>Triparmaceae</taxon>
        <taxon>Tetraparma</taxon>
    </lineage>
</organism>
<feature type="non-terminal residue" evidence="1">
    <location>
        <position position="1"/>
    </location>
</feature>
<dbReference type="Pfam" id="PF05721">
    <property type="entry name" value="PhyH"/>
    <property type="match status" value="1"/>
</dbReference>
<accession>A0ABQ6ND04</accession>
<dbReference type="EMBL" id="BRYB01006290">
    <property type="protein sequence ID" value="GMI54450.1"/>
    <property type="molecule type" value="Genomic_DNA"/>
</dbReference>
<protein>
    <recommendedName>
        <fullName evidence="3">Phytanoyl-CoA dioxygenase</fullName>
    </recommendedName>
</protein>
<dbReference type="InterPro" id="IPR008775">
    <property type="entry name" value="Phytyl_CoA_dOase-like"/>
</dbReference>
<sequence>PPPPPPLLLLRYNHEIAYACHHGVLRSSLLACSVVLSDHPAGSGGFVVVRGSHKSNFQAPPSMINGLEHSEFVYQPETKAGDVVLFSEGTVHGARAWTMEHQRRVALYRFAPPTCAYGRSYLEEGAAGMGEGWPKDIYPGMTEAQKAVLLPPYAIRLDRPVQDGEGGLRVESRSDKKKAFDKEVFGTRYF</sequence>
<evidence type="ECO:0000313" key="1">
    <source>
        <dbReference type="EMBL" id="GMI54450.1"/>
    </source>
</evidence>
<dbReference type="Gene3D" id="2.60.120.620">
    <property type="entry name" value="q2cbj1_9rhob like domain"/>
    <property type="match status" value="1"/>
</dbReference>
<evidence type="ECO:0008006" key="3">
    <source>
        <dbReference type="Google" id="ProtNLM"/>
    </source>
</evidence>
<dbReference type="Proteomes" id="UP001165060">
    <property type="component" value="Unassembled WGS sequence"/>
</dbReference>
<gene>
    <name evidence="1" type="ORF">TeGR_g3787</name>
</gene>
<name>A0ABQ6ND04_9STRA</name>